<accession>A0A9P6L3P8</accession>
<dbReference type="InterPro" id="IPR032675">
    <property type="entry name" value="LRR_dom_sf"/>
</dbReference>
<feature type="compositionally biased region" description="Polar residues" evidence="1">
    <location>
        <begin position="9"/>
        <end position="19"/>
    </location>
</feature>
<comment type="caution">
    <text evidence="2">The sequence shown here is derived from an EMBL/GenBank/DDBJ whole genome shotgun (WGS) entry which is preliminary data.</text>
</comment>
<name>A0A9P6L3P8_9AGAM</name>
<gene>
    <name evidence="2" type="ORF">BJ322DRAFT_1112311</name>
</gene>
<dbReference type="Gene3D" id="3.80.10.10">
    <property type="entry name" value="Ribonuclease Inhibitor"/>
    <property type="match status" value="1"/>
</dbReference>
<sequence length="551" mass="60203">MLADGPPTTAHNINSNTPALTPGEPSPPTTTSSPTPVIMSGPATPPRQLLAADQRAVTATIKPSLILGFPTELIVMICKQVGTSPDIIDRMSRFYLKNCTIISVSQVCSRLSQVISSNPCLLQDIYLDHTSQVCRTADLCLDFIKGAKCPINVYLDLDLRQEAPPGSEVQKLLGQIGILAPRIKSFEFSGELEPYGEFFNRPAPLLRRLFHHFHPFGHGVLFQGKTPLLENLTTAWTLAGVQCVPSPLPNLTELDIASSTFGSTPLRPFLNMLIGSNSLRYLTLHGFAFGSDLPCEPVTLPQLLSLSLYSSDIQTLLDHLHIPTVRKLRFDGYSHPPGQVARAPLFDSPHLFSRLPRVPLLNQAITKVHLSTFSDSATRIFWLALEAPGGFSMDVCMRWSGSLSLGWEGYVTSSIDALTRLVVLSPGAHARLCIQGMNPRPLYAPLLLLDRLGELVIDEGLAVGILTALLRLSPTLKSLVVVGLRPSRAEKGVEEADVIQVLVSFLTKRRQGLRVHLNGRVDGFSRDIPLSLLAITRGAPERGLFLDMFDL</sequence>
<reference evidence="2" key="1">
    <citation type="journal article" date="2020" name="Nat. Commun.">
        <title>Large-scale genome sequencing of mycorrhizal fungi provides insights into the early evolution of symbiotic traits.</title>
        <authorList>
            <person name="Miyauchi S."/>
            <person name="Kiss E."/>
            <person name="Kuo A."/>
            <person name="Drula E."/>
            <person name="Kohler A."/>
            <person name="Sanchez-Garcia M."/>
            <person name="Morin E."/>
            <person name="Andreopoulos B."/>
            <person name="Barry K.W."/>
            <person name="Bonito G."/>
            <person name="Buee M."/>
            <person name="Carver A."/>
            <person name="Chen C."/>
            <person name="Cichocki N."/>
            <person name="Clum A."/>
            <person name="Culley D."/>
            <person name="Crous P.W."/>
            <person name="Fauchery L."/>
            <person name="Girlanda M."/>
            <person name="Hayes R.D."/>
            <person name="Keri Z."/>
            <person name="LaButti K."/>
            <person name="Lipzen A."/>
            <person name="Lombard V."/>
            <person name="Magnuson J."/>
            <person name="Maillard F."/>
            <person name="Murat C."/>
            <person name="Nolan M."/>
            <person name="Ohm R.A."/>
            <person name="Pangilinan J."/>
            <person name="Pereira M.F."/>
            <person name="Perotto S."/>
            <person name="Peter M."/>
            <person name="Pfister S."/>
            <person name="Riley R."/>
            <person name="Sitrit Y."/>
            <person name="Stielow J.B."/>
            <person name="Szollosi G."/>
            <person name="Zifcakova L."/>
            <person name="Stursova M."/>
            <person name="Spatafora J.W."/>
            <person name="Tedersoo L."/>
            <person name="Vaario L.M."/>
            <person name="Yamada A."/>
            <person name="Yan M."/>
            <person name="Wang P."/>
            <person name="Xu J."/>
            <person name="Bruns T."/>
            <person name="Baldrian P."/>
            <person name="Vilgalys R."/>
            <person name="Dunand C."/>
            <person name="Henrissat B."/>
            <person name="Grigoriev I.V."/>
            <person name="Hibbett D."/>
            <person name="Nagy L.G."/>
            <person name="Martin F.M."/>
        </authorList>
    </citation>
    <scope>NUCLEOTIDE SEQUENCE</scope>
    <source>
        <strain evidence="2">UH-Tt-Lm1</strain>
    </source>
</reference>
<organism evidence="2 3">
    <name type="scientific">Thelephora terrestris</name>
    <dbReference type="NCBI Taxonomy" id="56493"/>
    <lineage>
        <taxon>Eukaryota</taxon>
        <taxon>Fungi</taxon>
        <taxon>Dikarya</taxon>
        <taxon>Basidiomycota</taxon>
        <taxon>Agaricomycotina</taxon>
        <taxon>Agaricomycetes</taxon>
        <taxon>Thelephorales</taxon>
        <taxon>Thelephoraceae</taxon>
        <taxon>Thelephora</taxon>
    </lineage>
</organism>
<dbReference type="SUPFAM" id="SSF52047">
    <property type="entry name" value="RNI-like"/>
    <property type="match status" value="1"/>
</dbReference>
<feature type="region of interest" description="Disordered" evidence="1">
    <location>
        <begin position="1"/>
        <end position="45"/>
    </location>
</feature>
<keyword evidence="3" id="KW-1185">Reference proteome</keyword>
<evidence type="ECO:0000313" key="3">
    <source>
        <dbReference type="Proteomes" id="UP000736335"/>
    </source>
</evidence>
<dbReference type="EMBL" id="WIUZ02000015">
    <property type="protein sequence ID" value="KAF9780924.1"/>
    <property type="molecule type" value="Genomic_DNA"/>
</dbReference>
<proteinExistence type="predicted"/>
<reference evidence="2" key="2">
    <citation type="submission" date="2020-11" db="EMBL/GenBank/DDBJ databases">
        <authorList>
            <consortium name="DOE Joint Genome Institute"/>
            <person name="Kuo A."/>
            <person name="Miyauchi S."/>
            <person name="Kiss E."/>
            <person name="Drula E."/>
            <person name="Kohler A."/>
            <person name="Sanchez-Garcia M."/>
            <person name="Andreopoulos B."/>
            <person name="Barry K.W."/>
            <person name="Bonito G."/>
            <person name="Buee M."/>
            <person name="Carver A."/>
            <person name="Chen C."/>
            <person name="Cichocki N."/>
            <person name="Clum A."/>
            <person name="Culley D."/>
            <person name="Crous P.W."/>
            <person name="Fauchery L."/>
            <person name="Girlanda M."/>
            <person name="Hayes R."/>
            <person name="Keri Z."/>
            <person name="Labutti K."/>
            <person name="Lipzen A."/>
            <person name="Lombard V."/>
            <person name="Magnuson J."/>
            <person name="Maillard F."/>
            <person name="Morin E."/>
            <person name="Murat C."/>
            <person name="Nolan M."/>
            <person name="Ohm R."/>
            <person name="Pangilinan J."/>
            <person name="Pereira M."/>
            <person name="Perotto S."/>
            <person name="Peter M."/>
            <person name="Riley R."/>
            <person name="Sitrit Y."/>
            <person name="Stielow B."/>
            <person name="Szollosi G."/>
            <person name="Zifcakova L."/>
            <person name="Stursova M."/>
            <person name="Spatafora J.W."/>
            <person name="Tedersoo L."/>
            <person name="Vaario L.-M."/>
            <person name="Yamada A."/>
            <person name="Yan M."/>
            <person name="Wang P."/>
            <person name="Xu J."/>
            <person name="Bruns T."/>
            <person name="Baldrian P."/>
            <person name="Vilgalys R."/>
            <person name="Henrissat B."/>
            <person name="Grigoriev I.V."/>
            <person name="Hibbett D."/>
            <person name="Nagy L.G."/>
            <person name="Martin F.M."/>
        </authorList>
    </citation>
    <scope>NUCLEOTIDE SEQUENCE</scope>
    <source>
        <strain evidence="2">UH-Tt-Lm1</strain>
    </source>
</reference>
<evidence type="ECO:0000313" key="2">
    <source>
        <dbReference type="EMBL" id="KAF9780924.1"/>
    </source>
</evidence>
<dbReference type="Proteomes" id="UP000736335">
    <property type="component" value="Unassembled WGS sequence"/>
</dbReference>
<protein>
    <submittedName>
        <fullName evidence="2">Uncharacterized protein</fullName>
    </submittedName>
</protein>
<evidence type="ECO:0000256" key="1">
    <source>
        <dbReference type="SAM" id="MobiDB-lite"/>
    </source>
</evidence>
<dbReference type="AlphaFoldDB" id="A0A9P6L3P8"/>